<dbReference type="InterPro" id="IPR012668">
    <property type="entry name" value="CHP02466"/>
</dbReference>
<dbReference type="OrthoDB" id="9783136at2"/>
<dbReference type="GeneID" id="7333261"/>
<dbReference type="Pfam" id="PF13759">
    <property type="entry name" value="2OG-FeII_Oxy_5"/>
    <property type="match status" value="1"/>
</dbReference>
<dbReference type="AlphaFoldDB" id="A0A0H3CBX2"/>
<protein>
    <submittedName>
        <fullName evidence="1">2OG-Fe(II) oxygenase-related protein</fullName>
    </submittedName>
</protein>
<keyword evidence="2" id="KW-1185">Reference proteome</keyword>
<gene>
    <name evidence="1" type="ordered locus">CCNA_02972</name>
</gene>
<reference evidence="1 2" key="1">
    <citation type="journal article" date="2010" name="J. Bacteriol.">
        <title>The genetic basis of laboratory adaptation in Caulobacter crescentus.</title>
        <authorList>
            <person name="Marks M.E."/>
            <person name="Castro-Rojas C.M."/>
            <person name="Teiling C."/>
            <person name="Du L."/>
            <person name="Kapatral V."/>
            <person name="Walunas T.L."/>
            <person name="Crosson S."/>
        </authorList>
    </citation>
    <scope>NUCLEOTIDE SEQUENCE [LARGE SCALE GENOMIC DNA]</scope>
    <source>
        <strain evidence="2">NA1000 / CB15N</strain>
    </source>
</reference>
<evidence type="ECO:0000313" key="2">
    <source>
        <dbReference type="Proteomes" id="UP000001364"/>
    </source>
</evidence>
<name>A0A0H3CBX2_CAUVN</name>
<dbReference type="RefSeq" id="WP_024265868.1">
    <property type="nucleotide sequence ID" value="NC_011916.1"/>
</dbReference>
<proteinExistence type="predicted"/>
<sequence length="206" mass="22820">MTPRSLFVTPLYEATLAGEKGFDAFIDDLHDACVAIAEEDEAGQAWAYNKGYLGYTSYASLNDLPMRDSLFADLKKKLDKHAAAFAKTLCFDLGAGKLVMDSFWINILEPGGQHTGHIHPHSVISGTVYVTIPPGASAIKFEDPRLPMMMAAPTREADAPEGLQPFVYVQPTPGAILMWESWLRHEVTPNQADEQRISVSFNYAWR</sequence>
<dbReference type="HOGENOM" id="CLU_086361_1_0_5"/>
<dbReference type="EMBL" id="CP001340">
    <property type="protein sequence ID" value="ACL96437.2"/>
    <property type="molecule type" value="Genomic_DNA"/>
</dbReference>
<evidence type="ECO:0000313" key="1">
    <source>
        <dbReference type="EMBL" id="ACL96437.2"/>
    </source>
</evidence>
<dbReference type="Proteomes" id="UP000001364">
    <property type="component" value="Chromosome"/>
</dbReference>
<dbReference type="Gene3D" id="2.60.120.620">
    <property type="entry name" value="q2cbj1_9rhob like domain"/>
    <property type="match status" value="1"/>
</dbReference>
<dbReference type="RefSeq" id="YP_002518345.2">
    <property type="nucleotide sequence ID" value="NC_011916.1"/>
</dbReference>
<organism evidence="1 2">
    <name type="scientific">Caulobacter vibrioides (strain NA1000 / CB15N)</name>
    <name type="common">Caulobacter crescentus</name>
    <dbReference type="NCBI Taxonomy" id="565050"/>
    <lineage>
        <taxon>Bacteria</taxon>
        <taxon>Pseudomonadati</taxon>
        <taxon>Pseudomonadota</taxon>
        <taxon>Alphaproteobacteria</taxon>
        <taxon>Caulobacterales</taxon>
        <taxon>Caulobacteraceae</taxon>
        <taxon>Caulobacter</taxon>
    </lineage>
</organism>
<dbReference type="PATRIC" id="fig|565050.3.peg.2899"/>
<dbReference type="SUPFAM" id="SSF51197">
    <property type="entry name" value="Clavaminate synthase-like"/>
    <property type="match status" value="1"/>
</dbReference>
<dbReference type="NCBIfam" id="TIGR02466">
    <property type="entry name" value="TIGR02466 family protein"/>
    <property type="match status" value="1"/>
</dbReference>
<dbReference type="KEGG" id="ccs:CCNA_02972"/>
<accession>A0A0H3CBX2</accession>